<sequence length="128" mass="14676">MSEPNFENNKLGGPGLIVQIDESMLNFKCKSHRDKAVSNKTNALCIVEVKNGITRAFATFIFNKYMKTLLPNIASQVIPGSIFYTDEHKSYASLFKNRSNHIIVCHKYEFVDKTRVFRCNLLNPFLIK</sequence>
<dbReference type="HOGENOM" id="CLU_044348_8_0_1"/>
<evidence type="ECO:0000313" key="3">
    <source>
        <dbReference type="Proteomes" id="UP000030655"/>
    </source>
</evidence>
<dbReference type="VEuPathDB" id="MicrosporidiaDB:H312_02574"/>
<dbReference type="Proteomes" id="UP000030655">
    <property type="component" value="Unassembled WGS sequence"/>
</dbReference>
<reference evidence="3" key="1">
    <citation type="submission" date="2013-02" db="EMBL/GenBank/DDBJ databases">
        <authorList>
            <consortium name="The Broad Institute Genome Sequencing Platform"/>
            <person name="Cuomo C."/>
            <person name="Becnel J."/>
            <person name="Sanscrainte N."/>
            <person name="Walker B."/>
            <person name="Young S.K."/>
            <person name="Zeng Q."/>
            <person name="Gargeya S."/>
            <person name="Fitzgerald M."/>
            <person name="Haas B."/>
            <person name="Abouelleil A."/>
            <person name="Alvarado L."/>
            <person name="Arachchi H.M."/>
            <person name="Berlin A.M."/>
            <person name="Chapman S.B."/>
            <person name="Dewar J."/>
            <person name="Goldberg J."/>
            <person name="Griggs A."/>
            <person name="Gujja S."/>
            <person name="Hansen M."/>
            <person name="Howarth C."/>
            <person name="Imamovic A."/>
            <person name="Larimer J."/>
            <person name="McCowan C."/>
            <person name="Murphy C."/>
            <person name="Neiman D."/>
            <person name="Pearson M."/>
            <person name="Priest M."/>
            <person name="Roberts A."/>
            <person name="Saif S."/>
            <person name="Shea T."/>
            <person name="Sisk P."/>
            <person name="Sykes S."/>
            <person name="Wortman J."/>
            <person name="Nusbaum C."/>
            <person name="Birren B."/>
        </authorList>
    </citation>
    <scope>NUCLEOTIDE SEQUENCE [LARGE SCALE GENOMIC DNA]</scope>
    <source>
        <strain evidence="3">PRA339</strain>
    </source>
</reference>
<dbReference type="EMBL" id="KK365210">
    <property type="protein sequence ID" value="KCZ80017.1"/>
    <property type="molecule type" value="Genomic_DNA"/>
</dbReference>
<dbReference type="PANTHER" id="PTHR47163:SF2">
    <property type="entry name" value="SI:DKEY-17M8.2"/>
    <property type="match status" value="1"/>
</dbReference>
<reference evidence="2 3" key="2">
    <citation type="submission" date="2014-03" db="EMBL/GenBank/DDBJ databases">
        <title>The Genome Sequence of Anncaliia algerae insect isolate PRA339.</title>
        <authorList>
            <consortium name="The Broad Institute Genome Sequencing Platform"/>
            <consortium name="The Broad Institute Genome Sequencing Center for Infectious Disease"/>
            <person name="Cuomo C."/>
            <person name="Becnel J."/>
            <person name="Sanscrainte N."/>
            <person name="Walker B."/>
            <person name="Young S.K."/>
            <person name="Zeng Q."/>
            <person name="Gargeya S."/>
            <person name="Fitzgerald M."/>
            <person name="Haas B."/>
            <person name="Abouelleil A."/>
            <person name="Alvarado L."/>
            <person name="Arachchi H.M."/>
            <person name="Berlin A.M."/>
            <person name="Chapman S.B."/>
            <person name="Dewar J."/>
            <person name="Goldberg J."/>
            <person name="Griggs A."/>
            <person name="Gujja S."/>
            <person name="Hansen M."/>
            <person name="Howarth C."/>
            <person name="Imamovic A."/>
            <person name="Larimer J."/>
            <person name="McCowan C."/>
            <person name="Murphy C."/>
            <person name="Neiman D."/>
            <person name="Pearson M."/>
            <person name="Priest M."/>
            <person name="Roberts A."/>
            <person name="Saif S."/>
            <person name="Shea T."/>
            <person name="Sisk P."/>
            <person name="Sykes S."/>
            <person name="Wortman J."/>
            <person name="Nusbaum C."/>
            <person name="Birren B."/>
        </authorList>
    </citation>
    <scope>NUCLEOTIDE SEQUENCE [LARGE SCALE GENOMIC DNA]</scope>
    <source>
        <strain evidence="2 3">PRA339</strain>
    </source>
</reference>
<dbReference type="Pfam" id="PF12762">
    <property type="entry name" value="DDE_Tnp_IS1595"/>
    <property type="match status" value="1"/>
</dbReference>
<dbReference type="InterPro" id="IPR024445">
    <property type="entry name" value="Tnp_ISXO2-like"/>
</dbReference>
<dbReference type="PANTHER" id="PTHR47163">
    <property type="entry name" value="DDE_TNP_IS1595 DOMAIN-CONTAINING PROTEIN"/>
    <property type="match status" value="1"/>
</dbReference>
<evidence type="ECO:0000259" key="1">
    <source>
        <dbReference type="Pfam" id="PF12762"/>
    </source>
</evidence>
<name>A0A059EYT7_9MICR</name>
<protein>
    <recommendedName>
        <fullName evidence="1">ISXO2-like transposase domain-containing protein</fullName>
    </recommendedName>
</protein>
<organism evidence="2 3">
    <name type="scientific">Anncaliia algerae PRA339</name>
    <dbReference type="NCBI Taxonomy" id="1288291"/>
    <lineage>
        <taxon>Eukaryota</taxon>
        <taxon>Fungi</taxon>
        <taxon>Fungi incertae sedis</taxon>
        <taxon>Microsporidia</taxon>
        <taxon>Tubulinosematoidea</taxon>
        <taxon>Tubulinosematidae</taxon>
        <taxon>Anncaliia</taxon>
    </lineage>
</organism>
<keyword evidence="3" id="KW-1185">Reference proteome</keyword>
<proteinExistence type="predicted"/>
<evidence type="ECO:0000313" key="2">
    <source>
        <dbReference type="EMBL" id="KCZ80017.1"/>
    </source>
</evidence>
<gene>
    <name evidence="2" type="ORF">H312_02574</name>
</gene>
<accession>A0A059EYT7</accession>
<dbReference type="AlphaFoldDB" id="A0A059EYT7"/>
<dbReference type="InterPro" id="IPR053164">
    <property type="entry name" value="IS1016-like_transposase"/>
</dbReference>
<feature type="domain" description="ISXO2-like transposase" evidence="1">
    <location>
        <begin position="17"/>
        <end position="109"/>
    </location>
</feature>